<feature type="region of interest" description="Disordered" evidence="14">
    <location>
        <begin position="1"/>
        <end position="25"/>
    </location>
</feature>
<dbReference type="STRING" id="13333.U5DHV3"/>
<feature type="compositionally biased region" description="Basic residues" evidence="14">
    <location>
        <begin position="1"/>
        <end position="14"/>
    </location>
</feature>
<dbReference type="KEGG" id="atr:18448528"/>
<feature type="region of interest" description="Disordered" evidence="14">
    <location>
        <begin position="50"/>
        <end position="70"/>
    </location>
</feature>
<dbReference type="GO" id="GO:0005634">
    <property type="term" value="C:nucleus"/>
    <property type="evidence" value="ECO:0007669"/>
    <property type="project" value="UniProtKB-SubCell"/>
</dbReference>
<evidence type="ECO:0000256" key="13">
    <source>
        <dbReference type="ARBA" id="ARBA00093543"/>
    </source>
</evidence>
<name>U5DHV3_AMBTC</name>
<evidence type="ECO:0000256" key="2">
    <source>
        <dbReference type="ARBA" id="ARBA00004173"/>
    </source>
</evidence>
<evidence type="ECO:0000256" key="5">
    <source>
        <dbReference type="ARBA" id="ARBA00022553"/>
    </source>
</evidence>
<gene>
    <name evidence="16" type="ORF">AMTR_s00066p00059340</name>
</gene>
<dbReference type="Proteomes" id="UP000017836">
    <property type="component" value="Unassembled WGS sequence"/>
</dbReference>
<dbReference type="EMBL" id="KI392060">
    <property type="protein sequence ID" value="ERN20118.1"/>
    <property type="molecule type" value="Genomic_DNA"/>
</dbReference>
<protein>
    <recommendedName>
        <fullName evidence="3">KAT8 regulatory NSL complex subunit 2</fullName>
    </recommendedName>
    <alternativeName>
        <fullName evidence="11">NSL complex protein NSL2</fullName>
    </alternativeName>
    <alternativeName>
        <fullName evidence="10">Non-specific lethal 2 homolog</fullName>
    </alternativeName>
</protein>
<comment type="subcellular location">
    <subcellularLocation>
        <location evidence="2">Mitochondrion</location>
    </subcellularLocation>
    <subcellularLocation>
        <location evidence="1">Nucleus</location>
    </subcellularLocation>
</comment>
<keyword evidence="8" id="KW-0496">Mitochondrion</keyword>
<dbReference type="PANTHER" id="PTHR13453:SF1">
    <property type="entry name" value="KAT8 REGULATORY NSL COMPLEX SUBUNIT 2"/>
    <property type="match status" value="1"/>
</dbReference>
<dbReference type="eggNOG" id="ENOG502RXKY">
    <property type="taxonomic scope" value="Eukaryota"/>
</dbReference>
<evidence type="ECO:0000256" key="1">
    <source>
        <dbReference type="ARBA" id="ARBA00004123"/>
    </source>
</evidence>
<dbReference type="GO" id="GO:0044545">
    <property type="term" value="C:NSL complex"/>
    <property type="evidence" value="ECO:0000318"/>
    <property type="project" value="GO_Central"/>
</dbReference>
<keyword evidence="4" id="KW-1017">Isopeptide bond</keyword>
<evidence type="ECO:0000256" key="12">
    <source>
        <dbReference type="ARBA" id="ARBA00093359"/>
    </source>
</evidence>
<accession>U5DHV3</accession>
<proteinExistence type="predicted"/>
<dbReference type="HOGENOM" id="CLU_083134_0_0_1"/>
<feature type="compositionally biased region" description="Acidic residues" evidence="14">
    <location>
        <begin position="55"/>
        <end position="66"/>
    </location>
</feature>
<evidence type="ECO:0000256" key="6">
    <source>
        <dbReference type="ARBA" id="ARBA00022843"/>
    </source>
</evidence>
<dbReference type="GO" id="GO:0005739">
    <property type="term" value="C:mitochondrion"/>
    <property type="evidence" value="ECO:0007669"/>
    <property type="project" value="UniProtKB-SubCell"/>
</dbReference>
<dbReference type="Pfam" id="PF13891">
    <property type="entry name" value="zf-C3HC3H_KANSL2"/>
    <property type="match status" value="1"/>
</dbReference>
<dbReference type="OrthoDB" id="677315at2759"/>
<sequence>MGSSSKRKPMKKPASKSISIKNNIHKSIEKTTSIPHFHQSIDAQVCSLNNKNSQDEEAEEVAEEREEPGHAHALNASGVLTLEEVLERRCRKMRQLMDFYRSYYWGLMEEVRFKYREYYWKFGKGGLEEEREREGLEGSTGEEREREGFLGKKGEERCGFLGCKAKRMAMAGFCYTHILSDSRQQLYKACSYVVKSVQTGPIVCGKPVLKAVVPSLCGIHYEKAEKHIARSLKKAGLNHMPSSNRPAPKFHILITEYVRHIQAKREACNVNCNKNGKNGPETLTVVKDESAN</sequence>
<feature type="domain" description="KANL2-like probable zinc-finger" evidence="15">
    <location>
        <begin position="161"/>
        <end position="220"/>
    </location>
</feature>
<evidence type="ECO:0000313" key="17">
    <source>
        <dbReference type="Proteomes" id="UP000017836"/>
    </source>
</evidence>
<dbReference type="PANTHER" id="PTHR13453">
    <property type="entry name" value="KAT8 REGULATORY NSL COMPLEX SUBUNIT 2"/>
    <property type="match status" value="1"/>
</dbReference>
<keyword evidence="7" id="KW-0156">Chromatin regulator</keyword>
<comment type="function">
    <text evidence="12">Non-catalytic component of the NSL histone acetyltransferase complex, a multiprotein complex that mediates histone H4 acetylation at 'Lys-5'- and 'Lys-8' (H4K5ac and H4K8ac) at transcription start sites and promotes transcription initiation. Required for NSL complex stability and for transcription of intraciliary transport genes in both ciliated and non-ciliated cells by regulating histone H4 acetylation at 'Lys-5'- and 'Lys-12' (H4K5ac and H4K12ac). This is necessary for cilium assembly in ciliated cells and for organization of the microtubule cytoskeleton in non-ciliated cells. Required within the NSL complex to maintain nuclear architecture stability by promoting KAT8-mediated acetylation of lamin LMNA.</text>
</comment>
<evidence type="ECO:0000256" key="7">
    <source>
        <dbReference type="ARBA" id="ARBA00022853"/>
    </source>
</evidence>
<keyword evidence="5" id="KW-0597">Phosphoprotein</keyword>
<evidence type="ECO:0000256" key="3">
    <source>
        <dbReference type="ARBA" id="ARBA00015508"/>
    </source>
</evidence>
<evidence type="ECO:0000256" key="14">
    <source>
        <dbReference type="SAM" id="MobiDB-lite"/>
    </source>
</evidence>
<dbReference type="OMA" id="KYCHAHI"/>
<keyword evidence="6" id="KW-0832">Ubl conjugation</keyword>
<comment type="subunit">
    <text evidence="13">Component of the NSL complex at least composed of KAT8/MOF, KANSL1, KANSL2, KANSL3, MCRS1, PHF20, OGT1/OGT, WDR5 and HCFC1.</text>
</comment>
<keyword evidence="9" id="KW-0539">Nucleus</keyword>
<evidence type="ECO:0000256" key="9">
    <source>
        <dbReference type="ARBA" id="ARBA00023242"/>
    </source>
</evidence>
<dbReference type="Gramene" id="ERN20118">
    <property type="protein sequence ID" value="ERN20118"/>
    <property type="gene ID" value="AMTR_s00066p00059340"/>
</dbReference>
<dbReference type="AlphaFoldDB" id="U5DHV3"/>
<organism evidence="16 17">
    <name type="scientific">Amborella trichopoda</name>
    <dbReference type="NCBI Taxonomy" id="13333"/>
    <lineage>
        <taxon>Eukaryota</taxon>
        <taxon>Viridiplantae</taxon>
        <taxon>Streptophyta</taxon>
        <taxon>Embryophyta</taxon>
        <taxon>Tracheophyta</taxon>
        <taxon>Spermatophyta</taxon>
        <taxon>Magnoliopsida</taxon>
        <taxon>Amborellales</taxon>
        <taxon>Amborellaceae</taxon>
        <taxon>Amborella</taxon>
    </lineage>
</organism>
<reference evidence="17" key="1">
    <citation type="journal article" date="2013" name="Science">
        <title>The Amborella genome and the evolution of flowering plants.</title>
        <authorList>
            <consortium name="Amborella Genome Project"/>
        </authorList>
    </citation>
    <scope>NUCLEOTIDE SEQUENCE [LARGE SCALE GENOMIC DNA]</scope>
</reference>
<evidence type="ECO:0000256" key="11">
    <source>
        <dbReference type="ARBA" id="ARBA00033378"/>
    </source>
</evidence>
<dbReference type="InterPro" id="IPR025927">
    <property type="entry name" value="Znf_KANL2-like"/>
</dbReference>
<evidence type="ECO:0000256" key="8">
    <source>
        <dbReference type="ARBA" id="ARBA00023128"/>
    </source>
</evidence>
<evidence type="ECO:0000313" key="16">
    <source>
        <dbReference type="EMBL" id="ERN20118.1"/>
    </source>
</evidence>
<dbReference type="GO" id="GO:0006325">
    <property type="term" value="P:chromatin organization"/>
    <property type="evidence" value="ECO:0007669"/>
    <property type="project" value="UniProtKB-KW"/>
</dbReference>
<evidence type="ECO:0000256" key="4">
    <source>
        <dbReference type="ARBA" id="ARBA00022499"/>
    </source>
</evidence>
<keyword evidence="17" id="KW-1185">Reference proteome</keyword>
<dbReference type="InterPro" id="IPR026316">
    <property type="entry name" value="NSL2"/>
</dbReference>
<evidence type="ECO:0000256" key="10">
    <source>
        <dbReference type="ARBA" id="ARBA00032947"/>
    </source>
</evidence>
<evidence type="ECO:0000259" key="15">
    <source>
        <dbReference type="Pfam" id="PF13891"/>
    </source>
</evidence>